<reference evidence="5 6" key="1">
    <citation type="submission" date="2012-10" db="EMBL/GenBank/DDBJ databases">
        <authorList>
            <person name="Zafar N."/>
            <person name="Inman J."/>
            <person name="Hall N."/>
            <person name="Lorenzi H."/>
            <person name="Caler E."/>
        </authorList>
    </citation>
    <scope>NUCLEOTIDE SEQUENCE [LARGE SCALE GENOMIC DNA]</scope>
    <source>
        <strain evidence="5 6">IP1</strain>
    </source>
</reference>
<dbReference type="InterPro" id="IPR015943">
    <property type="entry name" value="WD40/YVTN_repeat-like_dom_sf"/>
</dbReference>
<dbReference type="SUPFAM" id="SSF50978">
    <property type="entry name" value="WD40 repeat-like"/>
    <property type="match status" value="1"/>
</dbReference>
<evidence type="ECO:0000256" key="3">
    <source>
        <dbReference type="PROSITE-ProRule" id="PRU00221"/>
    </source>
</evidence>
<evidence type="ECO:0000256" key="2">
    <source>
        <dbReference type="ARBA" id="ARBA00022737"/>
    </source>
</evidence>
<dbReference type="GeneID" id="14886224"/>
<name>A0A0A1U078_ENTIV</name>
<dbReference type="InterPro" id="IPR051858">
    <property type="entry name" value="WD_repeat_GAD-1"/>
</dbReference>
<proteinExistence type="predicted"/>
<feature type="repeat" description="WD" evidence="3">
    <location>
        <begin position="130"/>
        <end position="172"/>
    </location>
</feature>
<evidence type="ECO:0000256" key="1">
    <source>
        <dbReference type="ARBA" id="ARBA00022574"/>
    </source>
</evidence>
<keyword evidence="1 3" id="KW-0853">WD repeat</keyword>
<dbReference type="SMART" id="SM00320">
    <property type="entry name" value="WD40"/>
    <property type="match status" value="2"/>
</dbReference>
<feature type="region of interest" description="Disordered" evidence="4">
    <location>
        <begin position="363"/>
        <end position="402"/>
    </location>
</feature>
<evidence type="ECO:0000313" key="6">
    <source>
        <dbReference type="Proteomes" id="UP000014680"/>
    </source>
</evidence>
<dbReference type="InterPro" id="IPR001680">
    <property type="entry name" value="WD40_rpt"/>
</dbReference>
<organism evidence="5 6">
    <name type="scientific">Entamoeba invadens IP1</name>
    <dbReference type="NCBI Taxonomy" id="370355"/>
    <lineage>
        <taxon>Eukaryota</taxon>
        <taxon>Amoebozoa</taxon>
        <taxon>Evosea</taxon>
        <taxon>Archamoebae</taxon>
        <taxon>Mastigamoebida</taxon>
        <taxon>Entamoebidae</taxon>
        <taxon>Entamoeba</taxon>
    </lineage>
</organism>
<dbReference type="PANTHER" id="PTHR16017">
    <property type="entry name" value="GASTRULATION DEFECTIVE PROTEIN 1-RELATED"/>
    <property type="match status" value="1"/>
</dbReference>
<dbReference type="OMA" id="RNINEDP"/>
<sequence>MVDVSSDGFEESSVDQNPYLLPITSQILIKSSNQAITSIAIEKSGARFLVGGMEGVIRFYDFGGMDARFSSFREITPQVNVAIHSVTQSAKSDLFLVVTNSVQMKIYERNGTEKVSTKKGDMYIVDFKQTHGHTSTVTSGEFSPISSQSFVSSSLDGTLRVWDVNSCSRTQTNVIKMCKTARASVYTAGYQTETSIFGSYNNCIQTYDLRSSFYSPTLSLTCDENAVEINSVVFNDYYAFSRSKCDVTLFDIRTQKRLKSIQSPRRNEFCRMVLSPDRRFLCYSEGDSVVFIESGTLSQIEEVECSHPNDVCWNAVNNQIFVGTEMGDVLVLFDDQLSTKGVMLCKDKVHENRKREEEDFWLNHLGKGSDEQTQQRQNEKAHRKQDKKRKKEVIKTDEKADYTTQDPRTELFKYVDKEDLKAVDVKQLQEAHEDVYEVIRKDQ</sequence>
<feature type="compositionally biased region" description="Basic and acidic residues" evidence="4">
    <location>
        <begin position="393"/>
        <end position="402"/>
    </location>
</feature>
<dbReference type="GO" id="GO:0035861">
    <property type="term" value="C:site of double-strand break"/>
    <property type="evidence" value="ECO:0007669"/>
    <property type="project" value="TreeGrafter"/>
</dbReference>
<evidence type="ECO:0000256" key="4">
    <source>
        <dbReference type="SAM" id="MobiDB-lite"/>
    </source>
</evidence>
<dbReference type="OrthoDB" id="10264376at2759"/>
<dbReference type="Gene3D" id="2.130.10.10">
    <property type="entry name" value="YVTN repeat-like/Quinoprotein amine dehydrogenase"/>
    <property type="match status" value="2"/>
</dbReference>
<keyword evidence="6" id="KW-1185">Reference proteome</keyword>
<evidence type="ECO:0000313" key="5">
    <source>
        <dbReference type="EMBL" id="ELP87295.1"/>
    </source>
</evidence>
<dbReference type="AlphaFoldDB" id="A0A0A1U078"/>
<dbReference type="PROSITE" id="PS50082">
    <property type="entry name" value="WD_REPEATS_2"/>
    <property type="match status" value="1"/>
</dbReference>
<dbReference type="EMBL" id="KB206860">
    <property type="protein sequence ID" value="ELP87295.1"/>
    <property type="molecule type" value="Genomic_DNA"/>
</dbReference>
<dbReference type="Proteomes" id="UP000014680">
    <property type="component" value="Unassembled WGS sequence"/>
</dbReference>
<dbReference type="PROSITE" id="PS50294">
    <property type="entry name" value="WD_REPEATS_REGION"/>
    <property type="match status" value="1"/>
</dbReference>
<dbReference type="KEGG" id="eiv:EIN_095520"/>
<accession>A0A0A1U078</accession>
<feature type="compositionally biased region" description="Basic residues" evidence="4">
    <location>
        <begin position="381"/>
        <end position="392"/>
    </location>
</feature>
<dbReference type="GO" id="GO:0005634">
    <property type="term" value="C:nucleus"/>
    <property type="evidence" value="ECO:0007669"/>
    <property type="project" value="TreeGrafter"/>
</dbReference>
<dbReference type="InterPro" id="IPR036322">
    <property type="entry name" value="WD40_repeat_dom_sf"/>
</dbReference>
<dbReference type="Pfam" id="PF00400">
    <property type="entry name" value="WD40"/>
    <property type="match status" value="1"/>
</dbReference>
<dbReference type="RefSeq" id="XP_004254066.1">
    <property type="nucleotide sequence ID" value="XM_004254018.1"/>
</dbReference>
<dbReference type="PANTHER" id="PTHR16017:SF0">
    <property type="entry name" value="WD REPEAT-CONTAINING PROTEIN 70"/>
    <property type="match status" value="1"/>
</dbReference>
<protein>
    <submittedName>
        <fullName evidence="5">Uncharacterized protein</fullName>
    </submittedName>
</protein>
<gene>
    <name evidence="5" type="ORF">EIN_095520</name>
</gene>
<keyword evidence="2" id="KW-0677">Repeat</keyword>
<dbReference type="VEuPathDB" id="AmoebaDB:EIN_095520"/>